<dbReference type="Pfam" id="PF02449">
    <property type="entry name" value="Glyco_hydro_42"/>
    <property type="match status" value="1"/>
</dbReference>
<keyword evidence="5 6" id="KW-0326">Glycosidase</keyword>
<dbReference type="CDD" id="cd03143">
    <property type="entry name" value="A4_beta-galactosidase_middle_domain"/>
    <property type="match status" value="1"/>
</dbReference>
<keyword evidence="11" id="KW-1185">Reference proteome</keyword>
<sequence>MTKSLAQLYPILFGGDYNPEQWPESTWEQDMTMLTKAGINSATINVFSWALLEPKENTYDFSMLDKIVNMLSEHHFKIVMATSTAALPAWMVKAYPDVTRVDTHGIRQGFGKRHNACPNSPNFQRLAKGLVTAIANRYGDNPAIVCWHISNEYGGQCYCENCAAAFRLWLKQRYTTIDALNTAWNSNFWSHTFHDFEEIVPPDQHTDEFETGGAVLGGESLDYRRFQSDSLLANFKLEKDLIRTVDPDTPITTNFMGTQKDLDYFKWAKALDVISWDNYPSFDTPASFTAMSHDLMYGLKQQPFMLMEQTPGSQNWQPYNSLKEPGELRMLSFQAMAHGANTVQFFQLRQSRNGCEEFHSAVISHVNSTETRIFKETAQIGADLKLLPADLLTSQKQSEVAIIFDWESYWGVDFSVGPNVRLNYVDQVHAYYQYFYQHNIAVDLISTDADLSSYKLVVAPLMFILKTGFADKVTDYVNQGGTFVTNAMSATVDEEDNVLLGGYLTALHDVLGLWVEEWDSLPPVNNCRIQFDNQTTAKADMLCDIIHLETATTIAAYHTDKFYNEYPAITANHYGQGRAFFAGTYLDQAGMAAFGQQLITAAGLTHPDDQNDGVELTSRYSNDYRYDFLINTTGQAKSYHYDPATTTAHELLTDQLIQTGDYQLAPYAVKIIRA</sequence>
<comment type="catalytic activity">
    <reaction evidence="1 6">
        <text>Hydrolysis of terminal non-reducing beta-D-galactose residues in beta-D-galactosides.</text>
        <dbReference type="EC" id="3.2.1.23"/>
    </reaction>
</comment>
<dbReference type="InterPro" id="IPR003476">
    <property type="entry name" value="Glyco_hydro_42"/>
</dbReference>
<dbReference type="InterPro" id="IPR013529">
    <property type="entry name" value="Glyco_hydro_42_N"/>
</dbReference>
<dbReference type="Gene3D" id="3.20.20.80">
    <property type="entry name" value="Glycosidases"/>
    <property type="match status" value="1"/>
</dbReference>
<proteinExistence type="inferred from homology"/>
<dbReference type="EMBL" id="JBHSSB010000016">
    <property type="protein sequence ID" value="MFC6295223.1"/>
    <property type="molecule type" value="Genomic_DNA"/>
</dbReference>
<evidence type="ECO:0000313" key="11">
    <source>
        <dbReference type="Proteomes" id="UP001596227"/>
    </source>
</evidence>
<dbReference type="InterPro" id="IPR013738">
    <property type="entry name" value="Beta_galactosidase_Trimer"/>
</dbReference>
<dbReference type="Pfam" id="PF08532">
    <property type="entry name" value="Glyco_hydro_42M"/>
    <property type="match status" value="1"/>
</dbReference>
<dbReference type="PANTHER" id="PTHR36447:SF1">
    <property type="entry name" value="BETA-GALACTOSIDASE GANA"/>
    <property type="match status" value="1"/>
</dbReference>
<name>A0ABW1UJ99_9LACO</name>
<dbReference type="Pfam" id="PF08533">
    <property type="entry name" value="Glyco_hydro_42C"/>
    <property type="match status" value="1"/>
</dbReference>
<gene>
    <name evidence="10" type="ORF">ACFQH1_08405</name>
</gene>
<evidence type="ECO:0000256" key="3">
    <source>
        <dbReference type="ARBA" id="ARBA00012756"/>
    </source>
</evidence>
<accession>A0ABW1UJ99</accession>
<evidence type="ECO:0000259" key="9">
    <source>
        <dbReference type="Pfam" id="PF08533"/>
    </source>
</evidence>
<reference evidence="11" key="1">
    <citation type="journal article" date="2019" name="Int. J. Syst. Evol. Microbiol.">
        <title>The Global Catalogue of Microorganisms (GCM) 10K type strain sequencing project: providing services to taxonomists for standard genome sequencing and annotation.</title>
        <authorList>
            <consortium name="The Broad Institute Genomics Platform"/>
            <consortium name="The Broad Institute Genome Sequencing Center for Infectious Disease"/>
            <person name="Wu L."/>
            <person name="Ma J."/>
        </authorList>
    </citation>
    <scope>NUCLEOTIDE SEQUENCE [LARGE SCALE GENOMIC DNA]</scope>
    <source>
        <strain evidence="11">CCM 8934</strain>
    </source>
</reference>
<dbReference type="Gene3D" id="2.60.40.1180">
    <property type="entry name" value="Golgi alpha-mannosidase II"/>
    <property type="match status" value="1"/>
</dbReference>
<evidence type="ECO:0000259" key="8">
    <source>
        <dbReference type="Pfam" id="PF08532"/>
    </source>
</evidence>
<dbReference type="InterPro" id="IPR029062">
    <property type="entry name" value="Class_I_gatase-like"/>
</dbReference>
<feature type="domain" description="Beta-galactosidase C-terminal" evidence="9">
    <location>
        <begin position="613"/>
        <end position="673"/>
    </location>
</feature>
<keyword evidence="4 6" id="KW-0378">Hydrolase</keyword>
<evidence type="ECO:0000256" key="4">
    <source>
        <dbReference type="ARBA" id="ARBA00022801"/>
    </source>
</evidence>
<comment type="similarity">
    <text evidence="2 6">Belongs to the glycosyl hydrolase 42 family.</text>
</comment>
<dbReference type="EC" id="3.2.1.23" evidence="3 6"/>
<dbReference type="PANTHER" id="PTHR36447">
    <property type="entry name" value="BETA-GALACTOSIDASE GANA"/>
    <property type="match status" value="1"/>
</dbReference>
<evidence type="ECO:0000256" key="6">
    <source>
        <dbReference type="PIRNR" id="PIRNR001084"/>
    </source>
</evidence>
<dbReference type="SUPFAM" id="SSF52317">
    <property type="entry name" value="Class I glutamine amidotransferase-like"/>
    <property type="match status" value="1"/>
</dbReference>
<dbReference type="Gene3D" id="3.40.50.880">
    <property type="match status" value="1"/>
</dbReference>
<evidence type="ECO:0000256" key="2">
    <source>
        <dbReference type="ARBA" id="ARBA00005940"/>
    </source>
</evidence>
<dbReference type="SUPFAM" id="SSF51445">
    <property type="entry name" value="(Trans)glycosidases"/>
    <property type="match status" value="1"/>
</dbReference>
<dbReference type="InterPro" id="IPR013739">
    <property type="entry name" value="Beta_galactosidase_C"/>
</dbReference>
<dbReference type="InterPro" id="IPR013780">
    <property type="entry name" value="Glyco_hydro_b"/>
</dbReference>
<dbReference type="RefSeq" id="WP_137606950.1">
    <property type="nucleotide sequence ID" value="NZ_BJDH01000003.1"/>
</dbReference>
<evidence type="ECO:0000256" key="5">
    <source>
        <dbReference type="ARBA" id="ARBA00023295"/>
    </source>
</evidence>
<evidence type="ECO:0000313" key="10">
    <source>
        <dbReference type="EMBL" id="MFC6295223.1"/>
    </source>
</evidence>
<feature type="domain" description="Beta-galactosidase trimerisation" evidence="8">
    <location>
        <begin position="399"/>
        <end position="604"/>
    </location>
</feature>
<organism evidence="10 11">
    <name type="scientific">Lactiplantibacillus daoliensis</name>
    <dbReference type="NCBI Taxonomy" id="2559916"/>
    <lineage>
        <taxon>Bacteria</taxon>
        <taxon>Bacillati</taxon>
        <taxon>Bacillota</taxon>
        <taxon>Bacilli</taxon>
        <taxon>Lactobacillales</taxon>
        <taxon>Lactobacillaceae</taxon>
        <taxon>Lactiplantibacillus</taxon>
    </lineage>
</organism>
<dbReference type="InterPro" id="IPR017853">
    <property type="entry name" value="GH"/>
</dbReference>
<dbReference type="Proteomes" id="UP001596227">
    <property type="component" value="Unassembled WGS sequence"/>
</dbReference>
<feature type="domain" description="Glycoside hydrolase family 42 N-terminal" evidence="7">
    <location>
        <begin position="16"/>
        <end position="385"/>
    </location>
</feature>
<dbReference type="PIRSF" id="PIRSF001084">
    <property type="entry name" value="B-galactosidase"/>
    <property type="match status" value="1"/>
</dbReference>
<protein>
    <recommendedName>
        <fullName evidence="3 6">Beta-galactosidase</fullName>
        <shortName evidence="6">Beta-gal</shortName>
        <ecNumber evidence="3 6">3.2.1.23</ecNumber>
    </recommendedName>
</protein>
<dbReference type="GO" id="GO:0004565">
    <property type="term" value="F:beta-galactosidase activity"/>
    <property type="evidence" value="ECO:0007669"/>
    <property type="project" value="UniProtKB-EC"/>
</dbReference>
<evidence type="ECO:0000259" key="7">
    <source>
        <dbReference type="Pfam" id="PF02449"/>
    </source>
</evidence>
<evidence type="ECO:0000256" key="1">
    <source>
        <dbReference type="ARBA" id="ARBA00001412"/>
    </source>
</evidence>
<comment type="caution">
    <text evidence="10">The sequence shown here is derived from an EMBL/GenBank/DDBJ whole genome shotgun (WGS) entry which is preliminary data.</text>
</comment>